<dbReference type="EMBL" id="OQ890320">
    <property type="protein sequence ID" value="WLJ25979.1"/>
    <property type="molecule type" value="Genomic_DNA"/>
</dbReference>
<proteinExistence type="predicted"/>
<dbReference type="InterPro" id="IPR013557">
    <property type="entry name" value="AntA/B_antirep"/>
</dbReference>
<name>A0AA49X3R6_9VIRU</name>
<feature type="domain" description="Antirepressor protein C-terminal" evidence="1">
    <location>
        <begin position="134"/>
        <end position="244"/>
    </location>
</feature>
<protein>
    <submittedName>
        <fullName evidence="3">KilAC domain protein</fullName>
    </submittedName>
</protein>
<dbReference type="Pfam" id="PF03374">
    <property type="entry name" value="ANT"/>
    <property type="match status" value="1"/>
</dbReference>
<evidence type="ECO:0000259" key="2">
    <source>
        <dbReference type="Pfam" id="PF08346"/>
    </source>
</evidence>
<sequence>MQDLQTKSNIGKMFNIQEKENGEIAISGRELHQALEVKTAYKDWFPRMLKYGFEENIDYTAIAQKRATAQGNMTHYIDYALTLDTAKEIAMIQRSEPGKRARQYFIQVEKAWNSPEMIMKRALKMANNTINQLETQIEKDKPKVLFADAVATTKTSILVGELAKIIKQNGVNIGQRRLFEWLRQNVFLIKRQGVDYNMPTQYSMERELFEIKETSITHSDGHTSISKTPKVTGKGQQYFINKFLSKEE</sequence>
<accession>A0AA49X3R6</accession>
<dbReference type="PANTHER" id="PTHR36180">
    <property type="entry name" value="DNA-BINDING PROTEIN-RELATED-RELATED"/>
    <property type="match status" value="1"/>
</dbReference>
<dbReference type="PANTHER" id="PTHR36180:SF1">
    <property type="entry name" value="ANTA_ANTB ANTIREPRESSOR DOMAIN-CONTAINING PROTEIN"/>
    <property type="match status" value="1"/>
</dbReference>
<reference evidence="3" key="1">
    <citation type="submission" date="2023-04" db="EMBL/GenBank/DDBJ databases">
        <title>The human skin virome in hidradenitis suppurativa patients.</title>
        <authorList>
            <person name="Jansen D."/>
        </authorList>
    </citation>
    <scope>NUCLEOTIDE SEQUENCE</scope>
    <source>
        <strain evidence="3">VC3_JansenPhageK</strain>
    </source>
</reference>
<dbReference type="InterPro" id="IPR005039">
    <property type="entry name" value="Ant_C"/>
</dbReference>
<feature type="domain" description="AntA/AntB antirepressor" evidence="2">
    <location>
        <begin position="26"/>
        <end position="95"/>
    </location>
</feature>
<organism evidence="3">
    <name type="scientific">Staphylococcus phage HS14</name>
    <dbReference type="NCBI Taxonomy" id="3056404"/>
    <lineage>
        <taxon>Viruses</taxon>
    </lineage>
</organism>
<dbReference type="GO" id="GO:0003677">
    <property type="term" value="F:DNA binding"/>
    <property type="evidence" value="ECO:0007669"/>
    <property type="project" value="InterPro"/>
</dbReference>
<evidence type="ECO:0000259" key="1">
    <source>
        <dbReference type="Pfam" id="PF03374"/>
    </source>
</evidence>
<dbReference type="Pfam" id="PF08346">
    <property type="entry name" value="AntA"/>
    <property type="match status" value="1"/>
</dbReference>
<evidence type="ECO:0000313" key="3">
    <source>
        <dbReference type="EMBL" id="WLJ25979.1"/>
    </source>
</evidence>